<dbReference type="GO" id="GO:0034663">
    <property type="term" value="C:endoplasmic reticulum chaperone complex"/>
    <property type="evidence" value="ECO:0000318"/>
    <property type="project" value="GO_Central"/>
</dbReference>
<reference evidence="5" key="2">
    <citation type="journal article" date="2020" name="Nat. Ecol. Evol.">
        <title>Deeply conserved synteny resolves early events in vertebrate evolution.</title>
        <authorList>
            <person name="Simakov O."/>
            <person name="Marletaz F."/>
            <person name="Yue J.X."/>
            <person name="O'Connell B."/>
            <person name="Jenkins J."/>
            <person name="Brandt A."/>
            <person name="Calef R."/>
            <person name="Tung C.H."/>
            <person name="Huang T.K."/>
            <person name="Schmutz J."/>
            <person name="Satoh N."/>
            <person name="Yu J.K."/>
            <person name="Putnam N.H."/>
            <person name="Green R.E."/>
            <person name="Rokhsar D.S."/>
        </authorList>
    </citation>
    <scope>NUCLEOTIDE SEQUENCE [LARGE SCALE GENOMIC DNA]</scope>
    <source>
        <strain evidence="5">S238N-H82</strain>
    </source>
</reference>
<proteinExistence type="predicted"/>
<dbReference type="OMA" id="QNWQDYG"/>
<organism>
    <name type="scientific">Branchiostoma floridae</name>
    <name type="common">Florida lancelet</name>
    <name type="synonym">Amphioxus</name>
    <dbReference type="NCBI Taxonomy" id="7739"/>
    <lineage>
        <taxon>Eukaryota</taxon>
        <taxon>Metazoa</taxon>
        <taxon>Chordata</taxon>
        <taxon>Cephalochordata</taxon>
        <taxon>Leptocardii</taxon>
        <taxon>Amphioxiformes</taxon>
        <taxon>Branchiostomatidae</taxon>
        <taxon>Branchiostoma</taxon>
    </lineage>
</organism>
<feature type="chain" id="PRO_5044729206" evidence="2">
    <location>
        <begin position="30"/>
        <end position="196"/>
    </location>
</feature>
<feature type="signal peptide" evidence="2">
    <location>
        <begin position="1"/>
        <end position="29"/>
    </location>
</feature>
<keyword evidence="5" id="KW-1185">Reference proteome</keyword>
<dbReference type="Proteomes" id="UP000001554">
    <property type="component" value="Chromosome 3"/>
</dbReference>
<reference evidence="4" key="1">
    <citation type="journal article" date="2008" name="Nature">
        <title>The amphioxus genome and the evolution of the chordate karyotype.</title>
        <authorList>
            <consortium name="US DOE Joint Genome Institute (JGI-PGF)"/>
            <person name="Putnam N.H."/>
            <person name="Butts T."/>
            <person name="Ferrier D.E.K."/>
            <person name="Furlong R.F."/>
            <person name="Hellsten U."/>
            <person name="Kawashima T."/>
            <person name="Robinson-Rechavi M."/>
            <person name="Shoguchi E."/>
            <person name="Terry A."/>
            <person name="Yu J.-K."/>
            <person name="Benito-Gutierrez E.L."/>
            <person name="Dubchak I."/>
            <person name="Garcia-Fernandez J."/>
            <person name="Gibson-Brown J.J."/>
            <person name="Grigoriev I.V."/>
            <person name="Horton A.C."/>
            <person name="de Jong P.J."/>
            <person name="Jurka J."/>
            <person name="Kapitonov V.V."/>
            <person name="Kohara Y."/>
            <person name="Kuroki Y."/>
            <person name="Lindquist E."/>
            <person name="Lucas S."/>
            <person name="Osoegawa K."/>
            <person name="Pennacchio L.A."/>
            <person name="Salamov A.A."/>
            <person name="Satou Y."/>
            <person name="Sauka-Spengler T."/>
            <person name="Schmutz J."/>
            <person name="Shin-I T."/>
            <person name="Toyoda A."/>
            <person name="Bronner-Fraser M."/>
            <person name="Fujiyama A."/>
            <person name="Holland L.Z."/>
            <person name="Holland P.W.H."/>
            <person name="Satoh N."/>
            <person name="Rokhsar D.S."/>
        </authorList>
    </citation>
    <scope>NUCLEOTIDE SEQUENCE [LARGE SCALE GENOMIC DNA]</scope>
    <source>
        <strain evidence="4">S238N-H82</strain>
        <tissue evidence="4">Testes</tissue>
    </source>
</reference>
<dbReference type="PANTHER" id="PTHR15881:SF2">
    <property type="entry name" value="MARGINAL ZONE B- AND B1-CELL-SPECIFIC PROTEIN"/>
    <property type="match status" value="1"/>
</dbReference>
<dbReference type="EMBL" id="GG666526">
    <property type="protein sequence ID" value="EEN58968.1"/>
    <property type="molecule type" value="Genomic_DNA"/>
</dbReference>
<evidence type="ECO:0000313" key="6">
    <source>
        <dbReference type="RefSeq" id="XP_035669494.1"/>
    </source>
</evidence>
<evidence type="ECO:0000256" key="1">
    <source>
        <dbReference type="SAM" id="MobiDB-lite"/>
    </source>
</evidence>
<sequence length="196" mass="22089">MAATVDCSALSVLHVLFVLVLLFTTCARAQKEQKLGSIKFSGPDVNSEESESLHMPDYLKCDACRIIAYKFTETLEKVTKKKTKALSESEIIDTFEEVCEGSWDDYGIKEVDGLKRLSGPGLETKDVPGVMQGGGKWPFRLKEMCFNYVGNEGEEELYGIFKSKMTLEKFLCKEKNGPCHPKNKKVKKVEEEKEEL</sequence>
<evidence type="ECO:0000259" key="3">
    <source>
        <dbReference type="Pfam" id="PF11938"/>
    </source>
</evidence>
<dbReference type="OrthoDB" id="448621at2759"/>
<dbReference type="Pfam" id="PF11938">
    <property type="entry name" value="DUF3456"/>
    <property type="match status" value="1"/>
</dbReference>
<keyword evidence="2" id="KW-0732">Signal</keyword>
<dbReference type="GO" id="GO:0030888">
    <property type="term" value="P:regulation of B cell proliferation"/>
    <property type="evidence" value="ECO:0000318"/>
    <property type="project" value="GO_Central"/>
</dbReference>
<dbReference type="eggNOG" id="ENOG502S4B7">
    <property type="taxonomic scope" value="Eukaryota"/>
</dbReference>
<dbReference type="RefSeq" id="XP_035669494.1">
    <property type="nucleotide sequence ID" value="XM_035813601.1"/>
</dbReference>
<reference evidence="6" key="3">
    <citation type="submission" date="2025-04" db="UniProtKB">
        <authorList>
            <consortium name="RefSeq"/>
        </authorList>
    </citation>
    <scope>IDENTIFICATION</scope>
    <source>
        <strain evidence="6">S238N-H82</strain>
        <tissue evidence="6">Testes</tissue>
    </source>
</reference>
<protein>
    <submittedName>
        <fullName evidence="6">Marginal zone B- and B1-cell-specific protein-like</fullName>
    </submittedName>
</protein>
<dbReference type="STRING" id="7739.C3YL98"/>
<dbReference type="InParanoid" id="C3YL98"/>
<dbReference type="AlphaFoldDB" id="C3YL98"/>
<evidence type="ECO:0000313" key="4">
    <source>
        <dbReference type="EMBL" id="EEN58968.1"/>
    </source>
</evidence>
<dbReference type="GO" id="GO:0005576">
    <property type="term" value="C:extracellular region"/>
    <property type="evidence" value="ECO:0000318"/>
    <property type="project" value="GO_Central"/>
</dbReference>
<dbReference type="PANTHER" id="PTHR15881">
    <property type="entry name" value="MARGINAL ZONE B- AND B1-CELL-SPECIFIC PROTEIN"/>
    <property type="match status" value="1"/>
</dbReference>
<evidence type="ECO:0000313" key="5">
    <source>
        <dbReference type="Proteomes" id="UP000001554"/>
    </source>
</evidence>
<dbReference type="KEGG" id="bfo:118411361"/>
<name>C3YL98_BRAFL</name>
<gene>
    <name evidence="6" type="primary">LOC118411361</name>
    <name evidence="4" type="ORF">BRAFLDRAFT_131834</name>
</gene>
<evidence type="ECO:0000256" key="2">
    <source>
        <dbReference type="SAM" id="SignalP"/>
    </source>
</evidence>
<feature type="domain" description="DUF3456" evidence="3">
    <location>
        <begin position="80"/>
        <end position="179"/>
    </location>
</feature>
<dbReference type="GeneID" id="118411361"/>
<dbReference type="InterPro" id="IPR052682">
    <property type="entry name" value="MZB1"/>
</dbReference>
<feature type="region of interest" description="Disordered" evidence="1">
    <location>
        <begin position="176"/>
        <end position="196"/>
    </location>
</feature>
<accession>C3YL98</accession>
<dbReference type="InterPro" id="IPR021852">
    <property type="entry name" value="DUF3456"/>
</dbReference>